<protein>
    <submittedName>
        <fullName evidence="1">Craniofacial development protein 2</fullName>
    </submittedName>
</protein>
<dbReference type="OrthoDB" id="5989678at2759"/>
<dbReference type="EMBL" id="JAHGAV010000128">
    <property type="protein sequence ID" value="KAG6931029.1"/>
    <property type="molecule type" value="Genomic_DNA"/>
</dbReference>
<reference evidence="1 2" key="1">
    <citation type="journal article" date="2020" name="G3 (Bethesda)">
        <title>Draft Genome of the Common Snapping Turtle, Chelydra serpentina, a Model for Phenotypic Plasticity in Reptiles.</title>
        <authorList>
            <person name="Das D."/>
            <person name="Singh S.K."/>
            <person name="Bierstedt J."/>
            <person name="Erickson A."/>
            <person name="Galli G.L.J."/>
            <person name="Crossley D.A. 2nd"/>
            <person name="Rhen T."/>
        </authorList>
    </citation>
    <scope>NUCLEOTIDE SEQUENCE [LARGE SCALE GENOMIC DNA]</scope>
    <source>
        <strain evidence="1">KW</strain>
    </source>
</reference>
<feature type="non-terminal residue" evidence="1">
    <location>
        <position position="1"/>
    </location>
</feature>
<accession>A0A8T1SQ20</accession>
<organism evidence="1 2">
    <name type="scientific">Chelydra serpentina</name>
    <name type="common">Snapping turtle</name>
    <name type="synonym">Testudo serpentina</name>
    <dbReference type="NCBI Taxonomy" id="8475"/>
    <lineage>
        <taxon>Eukaryota</taxon>
        <taxon>Metazoa</taxon>
        <taxon>Chordata</taxon>
        <taxon>Craniata</taxon>
        <taxon>Vertebrata</taxon>
        <taxon>Euteleostomi</taxon>
        <taxon>Archelosauria</taxon>
        <taxon>Testudinata</taxon>
        <taxon>Testudines</taxon>
        <taxon>Cryptodira</taxon>
        <taxon>Durocryptodira</taxon>
        <taxon>Americhelydia</taxon>
        <taxon>Chelydroidea</taxon>
        <taxon>Chelydridae</taxon>
        <taxon>Chelydra</taxon>
    </lineage>
</organism>
<proteinExistence type="predicted"/>
<comment type="caution">
    <text evidence="1">The sequence shown here is derived from an EMBL/GenBank/DDBJ whole genome shotgun (WGS) entry which is preliminary data.</text>
</comment>
<dbReference type="Proteomes" id="UP000765507">
    <property type="component" value="Unassembled WGS sequence"/>
</dbReference>
<evidence type="ECO:0000313" key="2">
    <source>
        <dbReference type="Proteomes" id="UP000765507"/>
    </source>
</evidence>
<sequence>SSNGILLLTKCAEDELIITNTLFRQKEKFKTSWRHPRSKHWHLLDYIIVRARDRSDVLLTRAMTSADDCWTDHHFIRSTMKIKIAPKWRLQKKQVRHKLKVQGLKDPIMHDHFQAVLEEKLPSGFP</sequence>
<feature type="non-terminal residue" evidence="1">
    <location>
        <position position="126"/>
    </location>
</feature>
<gene>
    <name evidence="1" type="ORF">G0U57_002313</name>
</gene>
<dbReference type="AlphaFoldDB" id="A0A8T1SQ20"/>
<evidence type="ECO:0000313" key="1">
    <source>
        <dbReference type="EMBL" id="KAG6931029.1"/>
    </source>
</evidence>
<name>A0A8T1SQ20_CHESE</name>
<keyword evidence="2" id="KW-1185">Reference proteome</keyword>